<reference evidence="8 9" key="1">
    <citation type="submission" date="2012-06" db="EMBL/GenBank/DDBJ databases">
        <title>Complete genome of Terriglobus roseus DSM 18391.</title>
        <authorList>
            <consortium name="US DOE Joint Genome Institute (JGI-PGF)"/>
            <person name="Lucas S."/>
            <person name="Copeland A."/>
            <person name="Lapidus A."/>
            <person name="Glavina del Rio T."/>
            <person name="Dalin E."/>
            <person name="Tice H."/>
            <person name="Bruce D."/>
            <person name="Goodwin L."/>
            <person name="Pitluck S."/>
            <person name="Peters L."/>
            <person name="Mikhailova N."/>
            <person name="Munk A.C.C."/>
            <person name="Kyrpides N."/>
            <person name="Mavromatis K."/>
            <person name="Ivanova N."/>
            <person name="Brettin T."/>
            <person name="Detter J.C."/>
            <person name="Han C."/>
            <person name="Larimer F."/>
            <person name="Land M."/>
            <person name="Hauser L."/>
            <person name="Markowitz V."/>
            <person name="Cheng J.-F."/>
            <person name="Hugenholtz P."/>
            <person name="Woyke T."/>
            <person name="Wu D."/>
            <person name="Brambilla E."/>
            <person name="Klenk H.-P."/>
            <person name="Eisen J.A."/>
        </authorList>
    </citation>
    <scope>NUCLEOTIDE SEQUENCE [LARGE SCALE GENOMIC DNA]</scope>
    <source>
        <strain evidence="9">DSM 18391 / NRRL B-41598 / KBS 63</strain>
    </source>
</reference>
<gene>
    <name evidence="8" type="ordered locus">Terro_1839</name>
</gene>
<keyword evidence="3" id="KW-1003">Cell membrane</keyword>
<dbReference type="PANTHER" id="PTHR34040">
    <property type="entry name" value="FLAGELLAR BIOSYNTHETIC PROTEIN FLIQ"/>
    <property type="match status" value="1"/>
</dbReference>
<feature type="transmembrane region" description="Helical" evidence="7">
    <location>
        <begin position="51"/>
        <end position="70"/>
    </location>
</feature>
<keyword evidence="9" id="KW-1185">Reference proteome</keyword>
<evidence type="ECO:0000256" key="7">
    <source>
        <dbReference type="SAM" id="Phobius"/>
    </source>
</evidence>
<dbReference type="Proteomes" id="UP000006056">
    <property type="component" value="Chromosome"/>
</dbReference>
<keyword evidence="8" id="KW-0282">Flagellum</keyword>
<evidence type="ECO:0000256" key="2">
    <source>
        <dbReference type="ARBA" id="ARBA00006156"/>
    </source>
</evidence>
<dbReference type="GO" id="GO:0009306">
    <property type="term" value="P:protein secretion"/>
    <property type="evidence" value="ECO:0007669"/>
    <property type="project" value="InterPro"/>
</dbReference>
<dbReference type="InterPro" id="IPR002191">
    <property type="entry name" value="Bac_export_3"/>
</dbReference>
<evidence type="ECO:0000313" key="9">
    <source>
        <dbReference type="Proteomes" id="UP000006056"/>
    </source>
</evidence>
<proteinExistence type="inferred from homology"/>
<dbReference type="EMBL" id="CP003379">
    <property type="protein sequence ID" value="AFL88131.1"/>
    <property type="molecule type" value="Genomic_DNA"/>
</dbReference>
<sequence>MGPDMVTDLMRRLMLEALLLSAPLLIVGCLISIALTLVQTLTGIQEQTITAVPRLLFVFFAGLVSMPWFLRRVVTYTLHLWTDFHRFLG</sequence>
<protein>
    <submittedName>
        <fullName evidence="8">Flagellar biosynthesis pathway, component FliQ</fullName>
    </submittedName>
</protein>
<keyword evidence="5 7" id="KW-1133">Transmembrane helix</keyword>
<evidence type="ECO:0000256" key="1">
    <source>
        <dbReference type="ARBA" id="ARBA00004651"/>
    </source>
</evidence>
<dbReference type="GO" id="GO:0005886">
    <property type="term" value="C:plasma membrane"/>
    <property type="evidence" value="ECO:0007669"/>
    <property type="project" value="UniProtKB-SubCell"/>
</dbReference>
<dbReference type="eggNOG" id="COG1987">
    <property type="taxonomic scope" value="Bacteria"/>
</dbReference>
<dbReference type="STRING" id="926566.Terro_1839"/>
<name>I3ZFW3_TERRK</name>
<comment type="subcellular location">
    <subcellularLocation>
        <location evidence="1">Cell membrane</location>
        <topology evidence="1">Multi-pass membrane protein</topology>
    </subcellularLocation>
</comment>
<evidence type="ECO:0000256" key="6">
    <source>
        <dbReference type="ARBA" id="ARBA00023136"/>
    </source>
</evidence>
<comment type="similarity">
    <text evidence="2">Belongs to the FliQ/MopD/SpaQ family.</text>
</comment>
<accession>I3ZFW3</accession>
<dbReference type="AlphaFoldDB" id="I3ZFW3"/>
<feature type="transmembrane region" description="Helical" evidence="7">
    <location>
        <begin position="20"/>
        <end position="39"/>
    </location>
</feature>
<evidence type="ECO:0000256" key="5">
    <source>
        <dbReference type="ARBA" id="ARBA00022989"/>
    </source>
</evidence>
<keyword evidence="8" id="KW-0969">Cilium</keyword>
<dbReference type="KEGG" id="trs:Terro_1839"/>
<dbReference type="PANTHER" id="PTHR34040:SF2">
    <property type="entry name" value="FLAGELLAR BIOSYNTHETIC PROTEIN FLIQ"/>
    <property type="match status" value="1"/>
</dbReference>
<evidence type="ECO:0000256" key="3">
    <source>
        <dbReference type="ARBA" id="ARBA00022475"/>
    </source>
</evidence>
<keyword evidence="4 7" id="KW-0812">Transmembrane</keyword>
<organism evidence="8 9">
    <name type="scientific">Terriglobus roseus (strain DSM 18391 / NRRL B-41598 / KBS 63)</name>
    <dbReference type="NCBI Taxonomy" id="926566"/>
    <lineage>
        <taxon>Bacteria</taxon>
        <taxon>Pseudomonadati</taxon>
        <taxon>Acidobacteriota</taxon>
        <taxon>Terriglobia</taxon>
        <taxon>Terriglobales</taxon>
        <taxon>Acidobacteriaceae</taxon>
        <taxon>Terriglobus</taxon>
    </lineage>
</organism>
<evidence type="ECO:0000313" key="8">
    <source>
        <dbReference type="EMBL" id="AFL88131.1"/>
    </source>
</evidence>
<dbReference type="HOGENOM" id="CLU_164516_2_1_0"/>
<dbReference type="OrthoDB" id="9806440at2"/>
<evidence type="ECO:0000256" key="4">
    <source>
        <dbReference type="ARBA" id="ARBA00022692"/>
    </source>
</evidence>
<keyword evidence="8" id="KW-0966">Cell projection</keyword>
<dbReference type="Pfam" id="PF01313">
    <property type="entry name" value="Bac_export_3"/>
    <property type="match status" value="1"/>
</dbReference>
<keyword evidence="6 7" id="KW-0472">Membrane</keyword>
<dbReference type="PRINTS" id="PR00952">
    <property type="entry name" value="TYPE3IMQPROT"/>
</dbReference>